<evidence type="ECO:0000313" key="2">
    <source>
        <dbReference type="Proteomes" id="UP000218615"/>
    </source>
</evidence>
<name>A0A284VSR5_9EURY</name>
<evidence type="ECO:0000313" key="1">
    <source>
        <dbReference type="EMBL" id="SNQ62312.1"/>
    </source>
</evidence>
<sequence length="64" mass="7473">MIFHLITLGLQPNFLNGARTIYNFSFIYYNLVKNFNAVKNFNGIKNYNGIEIFNGIVIFETFET</sequence>
<dbReference type="AlphaFoldDB" id="A0A284VSR5"/>
<gene>
    <name evidence="1" type="ORF">MNV_680001</name>
</gene>
<protein>
    <submittedName>
        <fullName evidence="1">Uncharacterized protein</fullName>
    </submittedName>
</protein>
<reference evidence="2" key="1">
    <citation type="submission" date="2017-06" db="EMBL/GenBank/DDBJ databases">
        <authorList>
            <person name="Cremers G."/>
        </authorList>
    </citation>
    <scope>NUCLEOTIDE SEQUENCE [LARGE SCALE GENOMIC DNA]</scope>
</reference>
<organism evidence="1 2">
    <name type="scientific">Candidatus Methanoperedens nitratireducens</name>
    <dbReference type="NCBI Taxonomy" id="1392998"/>
    <lineage>
        <taxon>Archaea</taxon>
        <taxon>Methanobacteriati</taxon>
        <taxon>Methanobacteriota</taxon>
        <taxon>Stenosarchaea group</taxon>
        <taxon>Methanomicrobia</taxon>
        <taxon>Methanosarcinales</taxon>
        <taxon>ANME-2 cluster</taxon>
        <taxon>Candidatus Methanoperedentaceae</taxon>
        <taxon>Candidatus Methanoperedens</taxon>
    </lineage>
</organism>
<dbReference type="EMBL" id="FZMP01000216">
    <property type="protein sequence ID" value="SNQ62312.1"/>
    <property type="molecule type" value="Genomic_DNA"/>
</dbReference>
<proteinExistence type="predicted"/>
<dbReference type="Proteomes" id="UP000218615">
    <property type="component" value="Unassembled WGS sequence"/>
</dbReference>
<accession>A0A284VSR5</accession>
<keyword evidence="2" id="KW-1185">Reference proteome</keyword>